<dbReference type="PANTHER" id="PTHR33110">
    <property type="entry name" value="F-BOX/KELCH-REPEAT PROTEIN-RELATED"/>
    <property type="match status" value="1"/>
</dbReference>
<keyword evidence="4" id="KW-1185">Reference proteome</keyword>
<protein>
    <recommendedName>
        <fullName evidence="2">KIB1-4 beta-propeller domain-containing protein</fullName>
    </recommendedName>
</protein>
<reference evidence="3 4" key="2">
    <citation type="submission" date="2024-10" db="EMBL/GenBank/DDBJ databases">
        <authorList>
            <person name="Ryan C."/>
        </authorList>
    </citation>
    <scope>NUCLEOTIDE SEQUENCE [LARGE SCALE GENOMIC DNA]</scope>
</reference>
<evidence type="ECO:0000313" key="4">
    <source>
        <dbReference type="Proteomes" id="UP001497457"/>
    </source>
</evidence>
<dbReference type="CDD" id="cd09917">
    <property type="entry name" value="F-box_SF"/>
    <property type="match status" value="1"/>
</dbReference>
<feature type="region of interest" description="Disordered" evidence="1">
    <location>
        <begin position="27"/>
        <end position="46"/>
    </location>
</feature>
<sequence>MDSSEEHKYSTVDGFLVADGTAVGVFDKKTQEGPTPGAGRHEPPSAPLSSPLWAAILADILGVVLGFLPCIVDRVAVRSVCRHWRAAARGLTAGGALTAMAPWRFRMPEEVADDRAHCVGSIEGWLLVARPMTMSSQSCKDDDDAGNERLLVNAFSRDFIRLPRLRTPYCSTSGEARWITDDRDRRISRSLEHVVISAPPDSGAKCIVAGFSYRRTMPGLADWRYLPGLTLWQPGMEWYVYQCDSIDWLSDLVFYQGKLYMLHRTNPWLFAVTLGEDEHGVNVSNVEECEADEDEQLPDVHYPPHWIPRRNMVVWRGRLLVIVRYINGCTSLLDVEKVEVFELDLSRDPCRITEVTSIGGDCIFVDPCRCYSFPASSHEGVEGDLIYFVDKYKKNDAPYFVTTVYNMKDGTMKPFTAEPLSGNFDAPEDKLAGPV</sequence>
<dbReference type="PANTHER" id="PTHR33110:SF123">
    <property type="entry name" value="DUF295 DOMAIN-CONTAINING PROTEIN"/>
    <property type="match status" value="1"/>
</dbReference>
<evidence type="ECO:0000256" key="1">
    <source>
        <dbReference type="SAM" id="MobiDB-lite"/>
    </source>
</evidence>
<dbReference type="EMBL" id="OZ075132">
    <property type="protein sequence ID" value="CAL4983691.1"/>
    <property type="molecule type" value="Genomic_DNA"/>
</dbReference>
<dbReference type="AlphaFoldDB" id="A0ABC9ASZ2"/>
<dbReference type="Pfam" id="PF03478">
    <property type="entry name" value="Beta-prop_KIB1-4"/>
    <property type="match status" value="1"/>
</dbReference>
<reference evidence="4" key="1">
    <citation type="submission" date="2024-06" db="EMBL/GenBank/DDBJ databases">
        <authorList>
            <person name="Ryan C."/>
        </authorList>
    </citation>
    <scope>NUCLEOTIDE SEQUENCE [LARGE SCALE GENOMIC DNA]</scope>
</reference>
<proteinExistence type="predicted"/>
<dbReference type="Gene3D" id="1.20.1280.50">
    <property type="match status" value="1"/>
</dbReference>
<name>A0ABC9ASZ2_9POAL</name>
<evidence type="ECO:0000259" key="2">
    <source>
        <dbReference type="Pfam" id="PF03478"/>
    </source>
</evidence>
<feature type="domain" description="KIB1-4 beta-propeller" evidence="2">
    <location>
        <begin position="104"/>
        <end position="405"/>
    </location>
</feature>
<evidence type="ECO:0000313" key="3">
    <source>
        <dbReference type="EMBL" id="CAL4983691.1"/>
    </source>
</evidence>
<organism evidence="3 4">
    <name type="scientific">Urochloa decumbens</name>
    <dbReference type="NCBI Taxonomy" id="240449"/>
    <lineage>
        <taxon>Eukaryota</taxon>
        <taxon>Viridiplantae</taxon>
        <taxon>Streptophyta</taxon>
        <taxon>Embryophyta</taxon>
        <taxon>Tracheophyta</taxon>
        <taxon>Spermatophyta</taxon>
        <taxon>Magnoliopsida</taxon>
        <taxon>Liliopsida</taxon>
        <taxon>Poales</taxon>
        <taxon>Poaceae</taxon>
        <taxon>PACMAD clade</taxon>
        <taxon>Panicoideae</taxon>
        <taxon>Panicodae</taxon>
        <taxon>Paniceae</taxon>
        <taxon>Melinidinae</taxon>
        <taxon>Urochloa</taxon>
    </lineage>
</organism>
<accession>A0ABC9ASZ2</accession>
<dbReference type="InterPro" id="IPR005174">
    <property type="entry name" value="KIB1-4_b-propeller"/>
</dbReference>
<dbReference type="Proteomes" id="UP001497457">
    <property type="component" value="Chromosome 22rd"/>
</dbReference>
<gene>
    <name evidence="3" type="ORF">URODEC1_LOCUS57166</name>
</gene>